<dbReference type="EMBL" id="JABARZ010000032">
    <property type="protein sequence ID" value="NMD58301.1"/>
    <property type="molecule type" value="Genomic_DNA"/>
</dbReference>
<comment type="caution">
    <text evidence="2">The sequence shown here is derived from an EMBL/GenBank/DDBJ whole genome shotgun (WGS) entry which is preliminary data.</text>
</comment>
<evidence type="ECO:0000256" key="1">
    <source>
        <dbReference type="SAM" id="SignalP"/>
    </source>
</evidence>
<dbReference type="Proteomes" id="UP000556611">
    <property type="component" value="Unassembled WGS sequence"/>
</dbReference>
<keyword evidence="1" id="KW-0732">Signal</keyword>
<name>A0ABX1LJ31_9ACTN</name>
<gene>
    <name evidence="2" type="ORF">HHU10_22035</name>
</gene>
<dbReference type="SUPFAM" id="SSF53955">
    <property type="entry name" value="Lysozyme-like"/>
    <property type="match status" value="1"/>
</dbReference>
<dbReference type="Gene3D" id="1.10.530.10">
    <property type="match status" value="1"/>
</dbReference>
<sequence length="196" mass="19909">MKETVEMNKSSCALVASLVALGLSGTSFAAHADPSPAASAVPAIPAEYRTPLAEAGKTCPQVDSPLLAGILSVETGFRADLTPPSGSVSVGNIPPIMWAKFAKPGEQPSDPAAGTHVTARYLCSVAADVEKISAGTSAEGKTALLVTAFSAGSTFATRLRDGSALADTSTPAILTETAAYTAKVIAARDEYRKQGI</sequence>
<evidence type="ECO:0000313" key="3">
    <source>
        <dbReference type="Proteomes" id="UP000556611"/>
    </source>
</evidence>
<keyword evidence="3" id="KW-1185">Reference proteome</keyword>
<proteinExistence type="predicted"/>
<feature type="chain" id="PRO_5046128826" evidence="1">
    <location>
        <begin position="33"/>
        <end position="196"/>
    </location>
</feature>
<organism evidence="2 3">
    <name type="scientific">Tsukamurella columbiensis</name>
    <dbReference type="NCBI Taxonomy" id="128509"/>
    <lineage>
        <taxon>Bacteria</taxon>
        <taxon>Bacillati</taxon>
        <taxon>Actinomycetota</taxon>
        <taxon>Actinomycetes</taxon>
        <taxon>Mycobacteriales</taxon>
        <taxon>Tsukamurellaceae</taxon>
        <taxon>Tsukamurella</taxon>
    </lineage>
</organism>
<feature type="signal peptide" evidence="1">
    <location>
        <begin position="1"/>
        <end position="32"/>
    </location>
</feature>
<protein>
    <submittedName>
        <fullName evidence="2">Lytic transglycosylase domain-containing protein</fullName>
    </submittedName>
</protein>
<dbReference type="RefSeq" id="WP_191834298.1">
    <property type="nucleotide sequence ID" value="NZ_JABARZ010000032.1"/>
</dbReference>
<dbReference type="InterPro" id="IPR023346">
    <property type="entry name" value="Lysozyme-like_dom_sf"/>
</dbReference>
<accession>A0ABX1LJ31</accession>
<evidence type="ECO:0000313" key="2">
    <source>
        <dbReference type="EMBL" id="NMD58301.1"/>
    </source>
</evidence>
<reference evidence="2 3" key="1">
    <citation type="submission" date="2020-04" db="EMBL/GenBank/DDBJ databases">
        <title>MicrobeNet Type strains.</title>
        <authorList>
            <person name="Nicholson A.C."/>
        </authorList>
    </citation>
    <scope>NUCLEOTIDE SEQUENCE [LARGE SCALE GENOMIC DNA]</scope>
    <source>
        <strain evidence="2 3">ATCC BAA-330</strain>
    </source>
</reference>